<dbReference type="EMBL" id="CP021431">
    <property type="protein sequence ID" value="ARU01774.1"/>
    <property type="molecule type" value="Genomic_DNA"/>
</dbReference>
<dbReference type="InterPro" id="IPR024071">
    <property type="entry name" value="S-Me-THD_C_sf"/>
</dbReference>
<gene>
    <name evidence="3" type="ORF">LOKVESSMR4R_02471</name>
</gene>
<evidence type="ECO:0000313" key="4">
    <source>
        <dbReference type="Proteomes" id="UP000195273"/>
    </source>
</evidence>
<reference evidence="3 4" key="1">
    <citation type="submission" date="2017-05" db="EMBL/GenBank/DDBJ databases">
        <title>Genome Sequence of Loktanella vestfoldensis Strain SMR4r Isolated from a Culture of the Diatom Skeletonema marinoi.</title>
        <authorList>
            <person name="Topel M."/>
            <person name="Pinder M.I.M."/>
            <person name="Johansson O.N."/>
            <person name="Kourtchenko O."/>
            <person name="Godhe A."/>
            <person name="Clarke A.K."/>
        </authorList>
    </citation>
    <scope>NUCLEOTIDE SEQUENCE [LARGE SCALE GENOMIC DNA]</scope>
    <source>
        <strain evidence="3 4">SMR4r</strain>
    </source>
</reference>
<dbReference type="OrthoDB" id="7441206at2"/>
<dbReference type="InterPro" id="IPR027479">
    <property type="entry name" value="S-Me-THD_N_sf"/>
</dbReference>
<name>A0A1Y0EDT7_9RHOB</name>
<proteinExistence type="predicted"/>
<dbReference type="Proteomes" id="UP000195273">
    <property type="component" value="Chromosome"/>
</dbReference>
<dbReference type="SUPFAM" id="SSF160991">
    <property type="entry name" value="CV3147-like"/>
    <property type="match status" value="1"/>
</dbReference>
<protein>
    <recommendedName>
        <fullName evidence="5">DUF917 domain-containing protein</fullName>
    </recommendedName>
</protein>
<evidence type="ECO:0000313" key="3">
    <source>
        <dbReference type="EMBL" id="ARU01774.1"/>
    </source>
</evidence>
<feature type="domain" description="S-Me-THD N-terminal" evidence="1">
    <location>
        <begin position="6"/>
        <end position="162"/>
    </location>
</feature>
<evidence type="ECO:0000259" key="1">
    <source>
        <dbReference type="Pfam" id="PF06032"/>
    </source>
</evidence>
<dbReference type="AlphaFoldDB" id="A0A1Y0EDT7"/>
<evidence type="ECO:0000259" key="2">
    <source>
        <dbReference type="Pfam" id="PF20906"/>
    </source>
</evidence>
<dbReference type="InterPro" id="IPR048350">
    <property type="entry name" value="S-Me-THD-like_C"/>
</dbReference>
<dbReference type="KEGG" id="lvs:LOKVESSMR4R_02471"/>
<dbReference type="Gene3D" id="2.40.390.10">
    <property type="entry name" value="CV3147-like"/>
    <property type="match status" value="1"/>
</dbReference>
<dbReference type="Pfam" id="PF06032">
    <property type="entry name" value="S-Me-THD_N"/>
    <property type="match status" value="1"/>
</dbReference>
<dbReference type="Gene3D" id="3.40.1610.10">
    <property type="entry name" value="CV3147-like domain"/>
    <property type="match status" value="1"/>
</dbReference>
<keyword evidence="4" id="KW-1185">Reference proteome</keyword>
<sequence>MELKLEDVDDLCTGAAFLGAGGGGDPYIGGLMIKEELRAGRRIEIVDPDTLDDDALVIPTAMMGAPTVLLEKIPSGEEAIRALQTVEKALGRKATATMPTEVGGINSTIPLFVGARLGIPVVDGDGQGRAFPEIQMETFAIEGVAGTPMAIADEKGDYALIQTEDHHRMEWIARGITIRMGGTAYWSAYPMDGTQVRRASVKHTLTLARKIGHIIRTARSRKQDPFEELETFIATTSYGKAKRIFSGKIVDLERQTKQGFTMGTVKIAPDDGQGAPCTISFQNENLCAKSNETLLAIVPDIISILDAETAVPITNETLRFGQRVVVMAVGVPPIMQSPAALKQFGPEAFGMLETYVPLNG</sequence>
<dbReference type="Pfam" id="PF20906">
    <property type="entry name" value="S-Me-THD_C"/>
    <property type="match status" value="1"/>
</dbReference>
<accession>A0A1Y0EDT7</accession>
<dbReference type="InterPro" id="IPR010318">
    <property type="entry name" value="S-Me-THD_N"/>
</dbReference>
<dbReference type="RefSeq" id="WP_087208798.1">
    <property type="nucleotide sequence ID" value="NZ_CP021431.1"/>
</dbReference>
<evidence type="ECO:0008006" key="5">
    <source>
        <dbReference type="Google" id="ProtNLM"/>
    </source>
</evidence>
<organism evidence="3 4">
    <name type="scientific">Yoonia vestfoldensis</name>
    <dbReference type="NCBI Taxonomy" id="245188"/>
    <lineage>
        <taxon>Bacteria</taxon>
        <taxon>Pseudomonadati</taxon>
        <taxon>Pseudomonadota</taxon>
        <taxon>Alphaproteobacteria</taxon>
        <taxon>Rhodobacterales</taxon>
        <taxon>Paracoccaceae</taxon>
        <taxon>Yoonia</taxon>
    </lineage>
</organism>
<feature type="domain" description="S-Me-THD-like C-terminal" evidence="2">
    <location>
        <begin position="165"/>
        <end position="358"/>
    </location>
</feature>